<sequence>MWPSSATQAPERSCLQPSQYVRSPGGESPPAPSAWSDHATMLAMSSWILPRFASTSSQRASRTLRVGWR</sequence>
<name>S4XKS2_SORCE</name>
<evidence type="ECO:0000313" key="2">
    <source>
        <dbReference type="EMBL" id="AGP33144.1"/>
    </source>
</evidence>
<feature type="region of interest" description="Disordered" evidence="1">
    <location>
        <begin position="1"/>
        <end position="36"/>
    </location>
</feature>
<dbReference type="HOGENOM" id="CLU_2773715_0_0_7"/>
<proteinExistence type="predicted"/>
<organism evidence="2 3">
    <name type="scientific">Sorangium cellulosum So0157-2</name>
    <dbReference type="NCBI Taxonomy" id="1254432"/>
    <lineage>
        <taxon>Bacteria</taxon>
        <taxon>Pseudomonadati</taxon>
        <taxon>Myxococcota</taxon>
        <taxon>Polyangia</taxon>
        <taxon>Polyangiales</taxon>
        <taxon>Polyangiaceae</taxon>
        <taxon>Sorangium</taxon>
    </lineage>
</organism>
<dbReference type="EMBL" id="CP003969">
    <property type="protein sequence ID" value="AGP33144.1"/>
    <property type="molecule type" value="Genomic_DNA"/>
</dbReference>
<dbReference type="AlphaFoldDB" id="S4XKS2"/>
<feature type="compositionally biased region" description="Polar residues" evidence="1">
    <location>
        <begin position="1"/>
        <end position="21"/>
    </location>
</feature>
<accession>S4XKS2</accession>
<reference evidence="2 3" key="1">
    <citation type="journal article" date="2013" name="Sci. Rep.">
        <title>Extraordinary expansion of a Sorangium cellulosum genome from an alkaline milieu.</title>
        <authorList>
            <person name="Han K."/>
            <person name="Li Z.F."/>
            <person name="Peng R."/>
            <person name="Zhu L.P."/>
            <person name="Zhou T."/>
            <person name="Wang L.G."/>
            <person name="Li S.G."/>
            <person name="Zhang X.B."/>
            <person name="Hu W."/>
            <person name="Wu Z.H."/>
            <person name="Qin N."/>
            <person name="Li Y.Z."/>
        </authorList>
    </citation>
    <scope>NUCLEOTIDE SEQUENCE [LARGE SCALE GENOMIC DNA]</scope>
    <source>
        <strain evidence="2 3">So0157-2</strain>
    </source>
</reference>
<gene>
    <name evidence="2" type="ORF">SCE1572_00680</name>
</gene>
<protein>
    <submittedName>
        <fullName evidence="2">Uncharacterized protein</fullName>
    </submittedName>
</protein>
<dbReference type="Proteomes" id="UP000014803">
    <property type="component" value="Chromosome"/>
</dbReference>
<evidence type="ECO:0000256" key="1">
    <source>
        <dbReference type="SAM" id="MobiDB-lite"/>
    </source>
</evidence>
<dbReference type="KEGG" id="scu:SCE1572_00680"/>
<evidence type="ECO:0000313" key="3">
    <source>
        <dbReference type="Proteomes" id="UP000014803"/>
    </source>
</evidence>